<feature type="binding site" evidence="6 7">
    <location>
        <position position="78"/>
    </location>
    <ligand>
        <name>[4Fe-4S] cluster</name>
        <dbReference type="ChEBI" id="CHEBI:49883"/>
        <note>4Fe-4S-S-AdoMet</note>
    </ligand>
</feature>
<reference evidence="11" key="1">
    <citation type="submission" date="2010-02" db="EMBL/GenBank/DDBJ databases">
        <title>Complete sequence of Desulfurivibrio alkaliphilus AHT2.</title>
        <authorList>
            <consortium name="US DOE Joint Genome Institute"/>
            <person name="Pitluck S."/>
            <person name="Chertkov O."/>
            <person name="Detter J.C."/>
            <person name="Han C."/>
            <person name="Tapia R."/>
            <person name="Larimer F."/>
            <person name="Land M."/>
            <person name="Hauser L."/>
            <person name="Kyrpides N."/>
            <person name="Mikhailova N."/>
            <person name="Sorokin D.Y."/>
            <person name="Muyzer G."/>
            <person name="Woyke T."/>
        </authorList>
    </citation>
    <scope>NUCLEOTIDE SEQUENCE [LARGE SCALE GENOMIC DNA]</scope>
    <source>
        <strain evidence="11">DSM 19089 / UNIQEM U267 / AHT2</strain>
    </source>
</reference>
<dbReference type="EMBL" id="CP001940">
    <property type="protein sequence ID" value="ADH85272.1"/>
    <property type="molecule type" value="Genomic_DNA"/>
</dbReference>
<dbReference type="InterPro" id="IPR006638">
    <property type="entry name" value="Elp3/MiaA/NifB-like_rSAM"/>
</dbReference>
<dbReference type="eggNOG" id="COG1060">
    <property type="taxonomic scope" value="Bacteria"/>
</dbReference>
<feature type="domain" description="Radical SAM core" evidence="9">
    <location>
        <begin position="60"/>
        <end position="297"/>
    </location>
</feature>
<dbReference type="SFLD" id="SFLDG01389">
    <property type="entry name" value="menaquinone_synthsis_involved"/>
    <property type="match status" value="1"/>
</dbReference>
<feature type="binding site" evidence="6 7">
    <location>
        <position position="81"/>
    </location>
    <ligand>
        <name>[4Fe-4S] cluster</name>
        <dbReference type="ChEBI" id="CHEBI:49883"/>
        <note>4Fe-4S-S-AdoMet</note>
    </ligand>
</feature>
<dbReference type="NCBIfam" id="TIGR00423">
    <property type="entry name" value="CofH family radical SAM protein"/>
    <property type="match status" value="1"/>
</dbReference>
<dbReference type="GO" id="GO:0009234">
    <property type="term" value="P:menaquinone biosynthetic process"/>
    <property type="evidence" value="ECO:0007669"/>
    <property type="project" value="UniProtKB-UniRule"/>
</dbReference>
<dbReference type="SFLD" id="SFLDS00029">
    <property type="entry name" value="Radical_SAM"/>
    <property type="match status" value="1"/>
</dbReference>
<comment type="similarity">
    <text evidence="6">Belongs to the radical SAM superfamily. MqnE family.</text>
</comment>
<evidence type="ECO:0000313" key="11">
    <source>
        <dbReference type="Proteomes" id="UP000001508"/>
    </source>
</evidence>
<dbReference type="InterPro" id="IPR045567">
    <property type="entry name" value="CofH/MnqC-like_C"/>
</dbReference>
<keyword evidence="6" id="KW-0808">Transferase</keyword>
<evidence type="ECO:0000256" key="4">
    <source>
        <dbReference type="ARBA" id="ARBA00023004"/>
    </source>
</evidence>
<dbReference type="PANTHER" id="PTHR43076:SF7">
    <property type="entry name" value="AMINODEOXYFUTALOSINE SYNTHASE"/>
    <property type="match status" value="1"/>
</dbReference>
<dbReference type="InterPro" id="IPR007197">
    <property type="entry name" value="rSAM"/>
</dbReference>
<feature type="binding site" evidence="8">
    <location>
        <position position="186"/>
    </location>
    <ligand>
        <name>S-adenosyl-L-methionine</name>
        <dbReference type="ChEBI" id="CHEBI:59789"/>
    </ligand>
</feature>
<dbReference type="NCBIfam" id="TIGR03700">
    <property type="entry name" value="mena_SCO4494"/>
    <property type="match status" value="1"/>
</dbReference>
<evidence type="ECO:0000256" key="1">
    <source>
        <dbReference type="ARBA" id="ARBA00022485"/>
    </source>
</evidence>
<keyword evidence="11" id="KW-1185">Reference proteome</keyword>
<dbReference type="SMART" id="SM00729">
    <property type="entry name" value="Elp3"/>
    <property type="match status" value="1"/>
</dbReference>
<dbReference type="InterPro" id="IPR022432">
    <property type="entry name" value="MqnE"/>
</dbReference>
<dbReference type="CDD" id="cd01335">
    <property type="entry name" value="Radical_SAM"/>
    <property type="match status" value="1"/>
</dbReference>
<dbReference type="HOGENOM" id="CLU_040406_0_0_7"/>
<gene>
    <name evidence="6" type="primary">mqnE</name>
    <name evidence="10" type="ordered locus">DaAHT2_0566</name>
</gene>
<comment type="pathway">
    <text evidence="6">Quinol/quinone metabolism; menaquinone biosynthesis.</text>
</comment>
<evidence type="ECO:0000256" key="7">
    <source>
        <dbReference type="PIRSR" id="PIRSR004762-1"/>
    </source>
</evidence>
<evidence type="ECO:0000256" key="3">
    <source>
        <dbReference type="ARBA" id="ARBA00022723"/>
    </source>
</evidence>
<feature type="binding site" evidence="6 7">
    <location>
        <position position="74"/>
    </location>
    <ligand>
        <name>[4Fe-4S] cluster</name>
        <dbReference type="ChEBI" id="CHEBI:49883"/>
        <note>4Fe-4S-S-AdoMet</note>
    </ligand>
</feature>
<accession>D6Z0P3</accession>
<dbReference type="InterPro" id="IPR058240">
    <property type="entry name" value="rSAM_sf"/>
</dbReference>
<keyword evidence="6" id="KW-0474">Menaquinone biosynthesis</keyword>
<dbReference type="Gene3D" id="3.20.20.70">
    <property type="entry name" value="Aldolase class I"/>
    <property type="match status" value="1"/>
</dbReference>
<dbReference type="InParanoid" id="D6Z0P3"/>
<dbReference type="GO" id="GO:0005506">
    <property type="term" value="F:iron ion binding"/>
    <property type="evidence" value="ECO:0007669"/>
    <property type="project" value="UniProtKB-UniRule"/>
</dbReference>
<dbReference type="SUPFAM" id="SSF102114">
    <property type="entry name" value="Radical SAM enzymes"/>
    <property type="match status" value="1"/>
</dbReference>
<dbReference type="InterPro" id="IPR013785">
    <property type="entry name" value="Aldolase_TIM"/>
</dbReference>
<evidence type="ECO:0000313" key="10">
    <source>
        <dbReference type="EMBL" id="ADH85272.1"/>
    </source>
</evidence>
<evidence type="ECO:0000256" key="8">
    <source>
        <dbReference type="PIRSR" id="PIRSR004762-2"/>
    </source>
</evidence>
<dbReference type="UniPathway" id="UPA00079"/>
<dbReference type="Pfam" id="PF04055">
    <property type="entry name" value="Radical_SAM"/>
    <property type="match status" value="1"/>
</dbReference>
<sequence>MPTMMEKLFAKADLADIAVKVASGERLSREDGLRLYRCPDLLLLGYLANIVRERKNADKAFFIYNQHLNYSNICTNLCKFCAFGKERESDQAYEMSIPQIREKIRARLAEPISEIHVVGGIHPDLPYSYYLEMLRAIKEERPGVHIQAFTGVEIAHLAELSGQSVKECLQELQAAGLDSIPGGGAEVFSPRIRQLTCEKKLSGEGWLEVARTAHGLGLRSNATMLYGHIETLEERVDHLLMLRQTQDETGGFLTFIPLAFHPRNTELSTTNPGLSRTSGVEDLRNIAVARLLLDNFDHIKAYWVMIGPKLAQVALSFGADDLDGTIKEELITKMAGGEAEQAMADSELIRLIKEAGRLPVERDTLYEKLTPRA</sequence>
<dbReference type="RefSeq" id="WP_013162803.1">
    <property type="nucleotide sequence ID" value="NC_014216.1"/>
</dbReference>
<dbReference type="AlphaFoldDB" id="D6Z0P3"/>
<keyword evidence="4 6" id="KW-0408">Iron</keyword>
<protein>
    <recommendedName>
        <fullName evidence="6">Aminodeoxyfutalosine synthase</fullName>
        <shortName evidence="6">AFL synthase</shortName>
        <shortName evidence="6">Aminofutalosine synthase</shortName>
        <ecNumber evidence="6">2.5.1.120</ecNumber>
    </recommendedName>
    <alternativeName>
        <fullName evidence="6">Menaquinone biosynthetic enzyme MqnE</fullName>
    </alternativeName>
</protein>
<comment type="function">
    <text evidence="6">Radical SAM enzyme that catalyzes the addition of the adenosyl radical to the double bond of 3-[(1-carboxyvinyl)oxy]benzoate, leading to aminodeoxyfutalosine (AFL), a key intermediate in the formation of menaquinone (MK, vitamin K2) from chorismate.</text>
</comment>
<dbReference type="HAMAP" id="MF_00993">
    <property type="entry name" value="MqnE"/>
    <property type="match status" value="1"/>
</dbReference>
<dbReference type="KEGG" id="dak:DaAHT2_0566"/>
<keyword evidence="5 6" id="KW-0411">Iron-sulfur</keyword>
<dbReference type="Pfam" id="PF19288">
    <property type="entry name" value="CofH_C"/>
    <property type="match status" value="1"/>
</dbReference>
<dbReference type="STRING" id="589865.DaAHT2_0566"/>
<organism evidence="10 11">
    <name type="scientific">Desulfurivibrio alkaliphilus (strain DSM 19089 / UNIQEM U267 / AHT2)</name>
    <dbReference type="NCBI Taxonomy" id="589865"/>
    <lineage>
        <taxon>Bacteria</taxon>
        <taxon>Pseudomonadati</taxon>
        <taxon>Thermodesulfobacteriota</taxon>
        <taxon>Desulfobulbia</taxon>
        <taxon>Desulfobulbales</taxon>
        <taxon>Desulfobulbaceae</taxon>
        <taxon>Desulfurivibrio</taxon>
    </lineage>
</organism>
<keyword evidence="1 6" id="KW-0004">4Fe-4S</keyword>
<evidence type="ECO:0000256" key="6">
    <source>
        <dbReference type="HAMAP-Rule" id="MF_00993"/>
    </source>
</evidence>
<dbReference type="PANTHER" id="PTHR43076">
    <property type="entry name" value="FO SYNTHASE (COFH)"/>
    <property type="match status" value="1"/>
</dbReference>
<evidence type="ECO:0000259" key="9">
    <source>
        <dbReference type="PROSITE" id="PS51918"/>
    </source>
</evidence>
<dbReference type="GO" id="GO:0044689">
    <property type="term" value="F:7,8-didemethyl-8-hydroxy-5-deazariboflavin synthase activity"/>
    <property type="evidence" value="ECO:0007669"/>
    <property type="project" value="TreeGrafter"/>
</dbReference>
<keyword evidence="2 6" id="KW-0949">S-adenosyl-L-methionine</keyword>
<dbReference type="SFLD" id="SFLDG01064">
    <property type="entry name" value="F420__menaquinone_cofactor_bio"/>
    <property type="match status" value="1"/>
</dbReference>
<dbReference type="InterPro" id="IPR020050">
    <property type="entry name" value="FO_synthase_su2"/>
</dbReference>
<dbReference type="Proteomes" id="UP000001508">
    <property type="component" value="Chromosome"/>
</dbReference>
<name>D6Z0P3_DESAT</name>
<proteinExistence type="inferred from homology"/>
<dbReference type="PROSITE" id="PS51918">
    <property type="entry name" value="RADICAL_SAM"/>
    <property type="match status" value="1"/>
</dbReference>
<dbReference type="SFLD" id="SFLDF00343">
    <property type="entry name" value="aminofutalosine_synthase_(mqnE"/>
    <property type="match status" value="1"/>
</dbReference>
<dbReference type="EC" id="2.5.1.120" evidence="6"/>
<dbReference type="SFLD" id="SFLDF00342">
    <property type="entry name" value="cyclic_dehypoxanthine_futalosi"/>
    <property type="match status" value="1"/>
</dbReference>
<evidence type="ECO:0000256" key="2">
    <source>
        <dbReference type="ARBA" id="ARBA00022691"/>
    </source>
</evidence>
<dbReference type="PIRSF" id="PIRSF004762">
    <property type="entry name" value="CHP00423"/>
    <property type="match status" value="1"/>
</dbReference>
<comment type="cofactor">
    <cofactor evidence="6 7">
        <name>[4Fe-4S] cluster</name>
        <dbReference type="ChEBI" id="CHEBI:49883"/>
    </cofactor>
    <text evidence="6 7">Binds 1 [4Fe-4S] cluster. The cluster is coordinated with 3 cysteines and an exchangeable S-adenosyl-L-methionine.</text>
</comment>
<dbReference type="GO" id="GO:0102573">
    <property type="term" value="F:aminodeoxyfutalosine synthase activity"/>
    <property type="evidence" value="ECO:0007669"/>
    <property type="project" value="UniProtKB-EC"/>
</dbReference>
<dbReference type="SFLD" id="SFLDG01082">
    <property type="entry name" value="B12-binding_domain_containing"/>
    <property type="match status" value="1"/>
</dbReference>
<feature type="binding site" evidence="8">
    <location>
        <position position="80"/>
    </location>
    <ligand>
        <name>S-adenosyl-L-methionine</name>
        <dbReference type="ChEBI" id="CHEBI:59789"/>
    </ligand>
</feature>
<evidence type="ECO:0000256" key="5">
    <source>
        <dbReference type="ARBA" id="ARBA00023014"/>
    </source>
</evidence>
<dbReference type="InterPro" id="IPR034405">
    <property type="entry name" value="F420"/>
</dbReference>
<keyword evidence="3 6" id="KW-0479">Metal-binding</keyword>
<dbReference type="GO" id="GO:0051539">
    <property type="term" value="F:4 iron, 4 sulfur cluster binding"/>
    <property type="evidence" value="ECO:0007669"/>
    <property type="project" value="UniProtKB-KW"/>
</dbReference>
<comment type="catalytic activity">
    <reaction evidence="6">
        <text>3-[(1-carboxyvinyl)-oxy]benzoate + S-adenosyl-L-methionine + H2O = 6-amino-6-deoxyfutalosine + hydrogencarbonate + L-methionine + H(+)</text>
        <dbReference type="Rhea" id="RHEA:33075"/>
        <dbReference type="ChEBI" id="CHEBI:15377"/>
        <dbReference type="ChEBI" id="CHEBI:15378"/>
        <dbReference type="ChEBI" id="CHEBI:17544"/>
        <dbReference type="ChEBI" id="CHEBI:57844"/>
        <dbReference type="ChEBI" id="CHEBI:59789"/>
        <dbReference type="ChEBI" id="CHEBI:64286"/>
        <dbReference type="ChEBI" id="CHEBI:76981"/>
        <dbReference type="EC" id="2.5.1.120"/>
    </reaction>
</comment>